<evidence type="ECO:0000313" key="2">
    <source>
        <dbReference type="Proteomes" id="UP000243579"/>
    </source>
</evidence>
<name>A0A1V9ZTY8_ACHHY</name>
<organism evidence="1 2">
    <name type="scientific">Achlya hypogyna</name>
    <name type="common">Oomycete</name>
    <name type="synonym">Protoachlya hypogyna</name>
    <dbReference type="NCBI Taxonomy" id="1202772"/>
    <lineage>
        <taxon>Eukaryota</taxon>
        <taxon>Sar</taxon>
        <taxon>Stramenopiles</taxon>
        <taxon>Oomycota</taxon>
        <taxon>Saprolegniomycetes</taxon>
        <taxon>Saprolegniales</taxon>
        <taxon>Achlyaceae</taxon>
        <taxon>Achlya</taxon>
    </lineage>
</organism>
<accession>A0A1V9ZTY8</accession>
<gene>
    <name evidence="1" type="ORF">ACHHYP_00759</name>
</gene>
<dbReference type="InterPro" id="IPR020835">
    <property type="entry name" value="Catalase_sf"/>
</dbReference>
<dbReference type="AlphaFoldDB" id="A0A1V9ZTY8"/>
<comment type="caution">
    <text evidence="1">The sequence shown here is derived from an EMBL/GenBank/DDBJ whole genome shotgun (WGS) entry which is preliminary data.</text>
</comment>
<dbReference type="Gene3D" id="2.40.180.10">
    <property type="entry name" value="Catalase core domain"/>
    <property type="match status" value="1"/>
</dbReference>
<reference evidence="1 2" key="1">
    <citation type="journal article" date="2014" name="Genome Biol. Evol.">
        <title>The secreted proteins of Achlya hypogyna and Thraustotheca clavata identify the ancestral oomycete secretome and reveal gene acquisitions by horizontal gene transfer.</title>
        <authorList>
            <person name="Misner I."/>
            <person name="Blouin N."/>
            <person name="Leonard G."/>
            <person name="Richards T.A."/>
            <person name="Lane C.E."/>
        </authorList>
    </citation>
    <scope>NUCLEOTIDE SEQUENCE [LARGE SCALE GENOMIC DNA]</scope>
    <source>
        <strain evidence="1 2">ATCC 48635</strain>
    </source>
</reference>
<sequence length="295" mass="31949">MHPAEHKSPTEDAALKRLIAANLPSLHAKTIALCEGTFEVLADIPAAYRVGLFAEPKTYSCYVRLSNVSPVVQPDEVKDVRGLAIKLLHVPGAKVAASTEAGSQDFVLSTTPVVHVGTAARLAARARDPLFALKRVLSGQWRALATGGTRPSSLLNLRYHSGVAYAFGDKLAVKYLLVPVAAAPVPRRHPVQDDFLSAQAQAQLHCMDVAFDFCVQVGRAGLSVEDASVRWSEQEAPPVVLARLSLPRQTFRTKERRALAASLCFDPVHALEVHRPIGSLNRAGEALYKARRSRT</sequence>
<proteinExistence type="predicted"/>
<dbReference type="PANTHER" id="PTHR36195:SF4">
    <property type="entry name" value="DOMAIN PROTEIN, PUTATIVE (AFU_ORTHOLOGUE AFUA_5G01990)-RELATED"/>
    <property type="match status" value="1"/>
</dbReference>
<dbReference type="OrthoDB" id="3358373at2759"/>
<dbReference type="PANTHER" id="PTHR36195">
    <property type="entry name" value="DOMAIN PROTEIN, PUTATIVE (AFU_ORTHOLOGUE AFUA_5G01990)-RELATED-RELATED"/>
    <property type="match status" value="1"/>
</dbReference>
<evidence type="ECO:0000313" key="1">
    <source>
        <dbReference type="EMBL" id="OQS01475.1"/>
    </source>
</evidence>
<keyword evidence="2" id="KW-1185">Reference proteome</keyword>
<dbReference type="Proteomes" id="UP000243579">
    <property type="component" value="Unassembled WGS sequence"/>
</dbReference>
<dbReference type="EMBL" id="JNBR01000007">
    <property type="protein sequence ID" value="OQS01475.1"/>
    <property type="molecule type" value="Genomic_DNA"/>
</dbReference>
<dbReference type="STRING" id="1202772.A0A1V9ZTY8"/>
<dbReference type="GO" id="GO:0020037">
    <property type="term" value="F:heme binding"/>
    <property type="evidence" value="ECO:0007669"/>
    <property type="project" value="InterPro"/>
</dbReference>
<protein>
    <submittedName>
        <fullName evidence="1">Uncharacterized protein</fullName>
    </submittedName>
</protein>
<dbReference type="SUPFAM" id="SSF56634">
    <property type="entry name" value="Heme-dependent catalase-like"/>
    <property type="match status" value="1"/>
</dbReference>